<protein>
    <submittedName>
        <fullName evidence="1">Uncharacterized protein</fullName>
    </submittedName>
</protein>
<accession>A0A9W9KCQ1</accession>
<dbReference type="GeneID" id="81393552"/>
<dbReference type="Proteomes" id="UP001141434">
    <property type="component" value="Unassembled WGS sequence"/>
</dbReference>
<proteinExistence type="predicted"/>
<evidence type="ECO:0000313" key="1">
    <source>
        <dbReference type="EMBL" id="KAJ5101580.1"/>
    </source>
</evidence>
<keyword evidence="2" id="KW-1185">Reference proteome</keyword>
<organism evidence="1 2">
    <name type="scientific">Penicillium alfredii</name>
    <dbReference type="NCBI Taxonomy" id="1506179"/>
    <lineage>
        <taxon>Eukaryota</taxon>
        <taxon>Fungi</taxon>
        <taxon>Dikarya</taxon>
        <taxon>Ascomycota</taxon>
        <taxon>Pezizomycotina</taxon>
        <taxon>Eurotiomycetes</taxon>
        <taxon>Eurotiomycetidae</taxon>
        <taxon>Eurotiales</taxon>
        <taxon>Aspergillaceae</taxon>
        <taxon>Penicillium</taxon>
    </lineage>
</organism>
<reference evidence="1" key="2">
    <citation type="journal article" date="2023" name="IMA Fungus">
        <title>Comparative genomic study of the Penicillium genus elucidates a diverse pangenome and 15 lateral gene transfer events.</title>
        <authorList>
            <person name="Petersen C."/>
            <person name="Sorensen T."/>
            <person name="Nielsen M.R."/>
            <person name="Sondergaard T.E."/>
            <person name="Sorensen J.L."/>
            <person name="Fitzpatrick D.A."/>
            <person name="Frisvad J.C."/>
            <person name="Nielsen K.L."/>
        </authorList>
    </citation>
    <scope>NUCLEOTIDE SEQUENCE</scope>
    <source>
        <strain evidence="1">IBT 34128</strain>
    </source>
</reference>
<reference evidence="1" key="1">
    <citation type="submission" date="2022-11" db="EMBL/GenBank/DDBJ databases">
        <authorList>
            <person name="Petersen C."/>
        </authorList>
    </citation>
    <scope>NUCLEOTIDE SEQUENCE</scope>
    <source>
        <strain evidence="1">IBT 34128</strain>
    </source>
</reference>
<dbReference type="RefSeq" id="XP_056512411.1">
    <property type="nucleotide sequence ID" value="XM_056654384.1"/>
</dbReference>
<sequence>MERNDDSCLAGFEELGEELVVVCSSRLVVPLGLAGPVVRVEYILHLLPFECLLEEAREFAIVDGRRVVGSWEELWRRVAVILSEELDGSALQLGPLGDAVSVRVGAPKGPPRDILGHSLCCQGILIVSDFRLVRCQNLGMCVELPLLYGSGSGLAFDFYYDSIIRDAPGFDGDSNLFSTRGFQVHIRASSDRWNWIVKLLEVPLIFDISDKDQQPVLALVRIVVFSVNVHPDRFIPIRDVELSGFVVGFVISCKGKSLCHTDVVDWRWGDSFNVILCKEPPVAIWDLVVKV</sequence>
<comment type="caution">
    <text evidence="1">The sequence shown here is derived from an EMBL/GenBank/DDBJ whole genome shotgun (WGS) entry which is preliminary data.</text>
</comment>
<dbReference type="AlphaFoldDB" id="A0A9W9KCQ1"/>
<name>A0A9W9KCQ1_9EURO</name>
<evidence type="ECO:0000313" key="2">
    <source>
        <dbReference type="Proteomes" id="UP001141434"/>
    </source>
</evidence>
<dbReference type="EMBL" id="JAPMSZ010000005">
    <property type="protein sequence ID" value="KAJ5101580.1"/>
    <property type="molecule type" value="Genomic_DNA"/>
</dbReference>
<gene>
    <name evidence="1" type="ORF">NUU61_003802</name>
</gene>